<reference evidence="3" key="1">
    <citation type="submission" date="2020-10" db="EMBL/GenBank/DDBJ databases">
        <title>Connecting structure to function with the recovery of over 1000 high-quality activated sludge metagenome-assembled genomes encoding full-length rRNA genes using long-read sequencing.</title>
        <authorList>
            <person name="Singleton C.M."/>
            <person name="Petriglieri F."/>
            <person name="Kristensen J.M."/>
            <person name="Kirkegaard R.H."/>
            <person name="Michaelsen T.Y."/>
            <person name="Andersen M.H."/>
            <person name="Karst S.M."/>
            <person name="Dueholm M.S."/>
            <person name="Nielsen P.H."/>
            <person name="Albertsen M."/>
        </authorList>
    </citation>
    <scope>NUCLEOTIDE SEQUENCE</scope>
    <source>
        <strain evidence="3">Skiv_18-Q3-R9-52_MAXAC.067</strain>
    </source>
</reference>
<evidence type="ECO:0000256" key="1">
    <source>
        <dbReference type="SAM" id="MobiDB-lite"/>
    </source>
</evidence>
<evidence type="ECO:0008006" key="5">
    <source>
        <dbReference type="Google" id="ProtNLM"/>
    </source>
</evidence>
<feature type="region of interest" description="Disordered" evidence="1">
    <location>
        <begin position="1"/>
        <end position="21"/>
    </location>
</feature>
<organism evidence="3 4">
    <name type="scientific">Candidatus Geothrix skivensis</name>
    <dbReference type="NCBI Taxonomy" id="2954439"/>
    <lineage>
        <taxon>Bacteria</taxon>
        <taxon>Pseudomonadati</taxon>
        <taxon>Acidobacteriota</taxon>
        <taxon>Holophagae</taxon>
        <taxon>Holophagales</taxon>
        <taxon>Holophagaceae</taxon>
        <taxon>Geothrix</taxon>
    </lineage>
</organism>
<feature type="transmembrane region" description="Helical" evidence="2">
    <location>
        <begin position="167"/>
        <end position="184"/>
    </location>
</feature>
<comment type="caution">
    <text evidence="3">The sequence shown here is derived from an EMBL/GenBank/DDBJ whole genome shotgun (WGS) entry which is preliminary data.</text>
</comment>
<accession>A0A9D7SEN4</accession>
<dbReference type="EMBL" id="JADKIO010000004">
    <property type="protein sequence ID" value="MBK9795119.1"/>
    <property type="molecule type" value="Genomic_DNA"/>
</dbReference>
<protein>
    <recommendedName>
        <fullName evidence="5">DUF5668 domain-containing protein</fullName>
    </recommendedName>
</protein>
<evidence type="ECO:0000313" key="4">
    <source>
        <dbReference type="Proteomes" id="UP000886657"/>
    </source>
</evidence>
<dbReference type="AlphaFoldDB" id="A0A9D7SEN4"/>
<name>A0A9D7SEN4_9BACT</name>
<feature type="transmembrane region" description="Helical" evidence="2">
    <location>
        <begin position="87"/>
        <end position="105"/>
    </location>
</feature>
<sequence length="189" mass="20225">MSSPEPVPFTPSADPNPGSGKDAASFQTMVARTVYQEDPRLRSTTLATLLSLMPGLGQVYLGYIQQGFVNALVVASLITLLTVDAGTFTPLLALFMAFFWLYNIVDANRRALLLNQRILGLAPGELPADASPALQGSVFGGLTLIVGGVLALAHIRFGLSMAWVEHWWPLAVVGLGVYLVWKAVKTARA</sequence>
<keyword evidence="2" id="KW-1133">Transmembrane helix</keyword>
<keyword evidence="2" id="KW-0812">Transmembrane</keyword>
<dbReference type="Proteomes" id="UP000886657">
    <property type="component" value="Unassembled WGS sequence"/>
</dbReference>
<proteinExistence type="predicted"/>
<evidence type="ECO:0000256" key="2">
    <source>
        <dbReference type="SAM" id="Phobius"/>
    </source>
</evidence>
<gene>
    <name evidence="3" type="ORF">IPP58_01235</name>
</gene>
<keyword evidence="2" id="KW-0472">Membrane</keyword>
<feature type="transmembrane region" description="Helical" evidence="2">
    <location>
        <begin position="136"/>
        <end position="155"/>
    </location>
</feature>
<evidence type="ECO:0000313" key="3">
    <source>
        <dbReference type="EMBL" id="MBK9795119.1"/>
    </source>
</evidence>